<comment type="caution">
    <text evidence="4">The sequence shown here is derived from an EMBL/GenBank/DDBJ whole genome shotgun (WGS) entry which is preliminary data.</text>
</comment>
<dbReference type="InterPro" id="IPR050616">
    <property type="entry name" value="CPA3_Na-H_Antiporter_A"/>
</dbReference>
<evidence type="ECO:0000313" key="5">
    <source>
        <dbReference type="Proteomes" id="UP000031670"/>
    </source>
</evidence>
<comment type="subcellular location">
    <subcellularLocation>
        <location evidence="1">Endomembrane system</location>
        <topology evidence="1">Multi-pass membrane protein</topology>
    </subcellularLocation>
    <subcellularLocation>
        <location evidence="2">Membrane</location>
        <topology evidence="2">Multi-pass membrane protein</topology>
    </subcellularLocation>
</comment>
<dbReference type="PANTHER" id="PTHR43373:SF1">
    <property type="entry name" value="NA(+)_H(+) ANTIPORTER SUBUNIT A"/>
    <property type="match status" value="1"/>
</dbReference>
<evidence type="ECO:0000256" key="2">
    <source>
        <dbReference type="RuleBase" id="RU000320"/>
    </source>
</evidence>
<evidence type="ECO:0000256" key="1">
    <source>
        <dbReference type="ARBA" id="ARBA00004127"/>
    </source>
</evidence>
<dbReference type="GO" id="GO:0012505">
    <property type="term" value="C:endomembrane system"/>
    <property type="evidence" value="ECO:0007669"/>
    <property type="project" value="UniProtKB-SubCell"/>
</dbReference>
<feature type="domain" description="NADH:quinone oxidoreductase/Mrp antiporter transmembrane" evidence="3">
    <location>
        <begin position="1"/>
        <end position="151"/>
    </location>
</feature>
<proteinExistence type="predicted"/>
<dbReference type="InterPro" id="IPR001750">
    <property type="entry name" value="ND/Mrp_TM"/>
</dbReference>
<evidence type="ECO:0000259" key="3">
    <source>
        <dbReference type="Pfam" id="PF00361"/>
    </source>
</evidence>
<dbReference type="PRINTS" id="PR01434">
    <property type="entry name" value="NADHDHGNASE5"/>
</dbReference>
<organism evidence="4 5">
    <name type="scientific">Vibrio ishigakensis</name>
    <dbReference type="NCBI Taxonomy" id="1481914"/>
    <lineage>
        <taxon>Bacteria</taxon>
        <taxon>Pseudomonadati</taxon>
        <taxon>Pseudomonadota</taxon>
        <taxon>Gammaproteobacteria</taxon>
        <taxon>Vibrionales</taxon>
        <taxon>Vibrionaceae</taxon>
        <taxon>Vibrio</taxon>
    </lineage>
</organism>
<dbReference type="PANTHER" id="PTHR43373">
    <property type="entry name" value="NA(+)/H(+) ANTIPORTER SUBUNIT"/>
    <property type="match status" value="1"/>
</dbReference>
<dbReference type="AlphaFoldDB" id="A0A0B8P0W6"/>
<keyword evidence="2" id="KW-0472">Membrane</keyword>
<reference evidence="4 5" key="2">
    <citation type="submission" date="2015-01" db="EMBL/GenBank/DDBJ databases">
        <authorList>
            <consortium name="NBRP consortium"/>
            <person name="Sawabe T."/>
            <person name="Meirelles P."/>
            <person name="Feng G."/>
            <person name="Sayaka M."/>
            <person name="Hattori M."/>
            <person name="Ohkuma M."/>
        </authorList>
    </citation>
    <scope>NUCLEOTIDE SEQUENCE [LARGE SCALE GENOMIC DNA]</scope>
    <source>
        <strain evidence="4 5">JCM19232</strain>
    </source>
</reference>
<dbReference type="EMBL" id="BBSA01000001">
    <property type="protein sequence ID" value="GAM59856.1"/>
    <property type="molecule type" value="Genomic_DNA"/>
</dbReference>
<protein>
    <submittedName>
        <fullName evidence="4">Na(+) H(+) antiporter subunit A</fullName>
    </submittedName>
</protein>
<dbReference type="GO" id="GO:0016020">
    <property type="term" value="C:membrane"/>
    <property type="evidence" value="ECO:0007669"/>
    <property type="project" value="UniProtKB-SubCell"/>
</dbReference>
<keyword evidence="2" id="KW-0812">Transmembrane</keyword>
<accession>A0A0B8P0W6</accession>
<dbReference type="Proteomes" id="UP000031670">
    <property type="component" value="Unassembled WGS sequence"/>
</dbReference>
<name>A0A0B8P0W6_9VIBR</name>
<sequence length="155" mass="16150">MAAPTPVSAYLHSATMVKAGIYLLARVSPIYSGTEVWVVTLMLFGGVTALWCALVALKQTDLKLMLAYSTNVALGKLTLLLGLGTELAIAAAMLFIVAHSFYKASLFMVVGNIDKSTGTRDIQVLGGLKSLLLLSLVAAVIAGLSKSGVPHDGLS</sequence>
<evidence type="ECO:0000313" key="4">
    <source>
        <dbReference type="EMBL" id="GAM59856.1"/>
    </source>
</evidence>
<gene>
    <name evidence="4" type="ORF">JCM19232_189</name>
</gene>
<reference evidence="4 5" key="1">
    <citation type="submission" date="2015-01" db="EMBL/GenBank/DDBJ databases">
        <title>Vibrio sp. C5 JCM 19232 whole genome shotgun sequence.</title>
        <authorList>
            <person name="Sawabe T."/>
            <person name="Meirelles P."/>
            <person name="Feng G."/>
            <person name="Sayaka M."/>
            <person name="Hattori M."/>
            <person name="Ohkuma M."/>
        </authorList>
    </citation>
    <scope>NUCLEOTIDE SEQUENCE [LARGE SCALE GENOMIC DNA]</scope>
    <source>
        <strain evidence="4 5">JCM19232</strain>
    </source>
</reference>
<dbReference type="Pfam" id="PF00361">
    <property type="entry name" value="Proton_antipo_M"/>
    <property type="match status" value="1"/>
</dbReference>